<dbReference type="Proteomes" id="UP001177003">
    <property type="component" value="Chromosome 6"/>
</dbReference>
<protein>
    <submittedName>
        <fullName evidence="2">Uncharacterized protein</fullName>
    </submittedName>
</protein>
<dbReference type="EMBL" id="OX465082">
    <property type="protein sequence ID" value="CAI9289824.1"/>
    <property type="molecule type" value="Genomic_DNA"/>
</dbReference>
<name>A0AA36EB61_LACSI</name>
<dbReference type="AlphaFoldDB" id="A0AA36EB61"/>
<feature type="compositionally biased region" description="Pro residues" evidence="1">
    <location>
        <begin position="102"/>
        <end position="131"/>
    </location>
</feature>
<organism evidence="2 3">
    <name type="scientific">Lactuca saligna</name>
    <name type="common">Willowleaf lettuce</name>
    <dbReference type="NCBI Taxonomy" id="75948"/>
    <lineage>
        <taxon>Eukaryota</taxon>
        <taxon>Viridiplantae</taxon>
        <taxon>Streptophyta</taxon>
        <taxon>Embryophyta</taxon>
        <taxon>Tracheophyta</taxon>
        <taxon>Spermatophyta</taxon>
        <taxon>Magnoliopsida</taxon>
        <taxon>eudicotyledons</taxon>
        <taxon>Gunneridae</taxon>
        <taxon>Pentapetalae</taxon>
        <taxon>asterids</taxon>
        <taxon>campanulids</taxon>
        <taxon>Asterales</taxon>
        <taxon>Asteraceae</taxon>
        <taxon>Cichorioideae</taxon>
        <taxon>Cichorieae</taxon>
        <taxon>Lactucinae</taxon>
        <taxon>Lactuca</taxon>
    </lineage>
</organism>
<accession>A0AA36EB61</accession>
<reference evidence="2" key="1">
    <citation type="submission" date="2023-04" db="EMBL/GenBank/DDBJ databases">
        <authorList>
            <person name="Vijverberg K."/>
            <person name="Xiong W."/>
            <person name="Schranz E."/>
        </authorList>
    </citation>
    <scope>NUCLEOTIDE SEQUENCE</scope>
</reference>
<evidence type="ECO:0000256" key="1">
    <source>
        <dbReference type="SAM" id="MobiDB-lite"/>
    </source>
</evidence>
<feature type="compositionally biased region" description="Polar residues" evidence="1">
    <location>
        <begin position="140"/>
        <end position="150"/>
    </location>
</feature>
<proteinExistence type="predicted"/>
<sequence>MNLLQNCLLQVDIVHQDETIPPTPLPITTIALLQGDQGQSNSNFETTMISQLSLFVHLTQVMVKRLTKVERDVATMKRLTNLDNGDDDMVFDNTPPNSLGDNPPPPPPPSTNLPPPSHPPPRTHSPPPNSPPQSDAAKNAENNQGDPQSMKMQVVIVPTPSQLEMIGKVEAENEIEKLIVATDVDATTNQPIPDTGDQLETGGYEGFLDLGFMQHDVVFSIPLNVVYVGSCFEREIS</sequence>
<gene>
    <name evidence="2" type="ORF">LSALG_LOCUS29047</name>
</gene>
<feature type="region of interest" description="Disordered" evidence="1">
    <location>
        <begin position="80"/>
        <end position="150"/>
    </location>
</feature>
<evidence type="ECO:0000313" key="3">
    <source>
        <dbReference type="Proteomes" id="UP001177003"/>
    </source>
</evidence>
<keyword evidence="3" id="KW-1185">Reference proteome</keyword>
<evidence type="ECO:0000313" key="2">
    <source>
        <dbReference type="EMBL" id="CAI9289824.1"/>
    </source>
</evidence>